<keyword evidence="7" id="KW-1185">Reference proteome</keyword>
<dbReference type="InterPro" id="IPR016461">
    <property type="entry name" value="COMT-like"/>
</dbReference>
<dbReference type="Pfam" id="PF00891">
    <property type="entry name" value="Methyltransf_2"/>
    <property type="match status" value="1"/>
</dbReference>
<evidence type="ECO:0000259" key="4">
    <source>
        <dbReference type="Pfam" id="PF00891"/>
    </source>
</evidence>
<comment type="caution">
    <text evidence="6">The sequence shown here is derived from an EMBL/GenBank/DDBJ whole genome shotgun (WGS) entry which is preliminary data.</text>
</comment>
<dbReference type="CDD" id="cd02440">
    <property type="entry name" value="AdoMet_MTases"/>
    <property type="match status" value="1"/>
</dbReference>
<reference evidence="6" key="1">
    <citation type="submission" date="2021-02" db="EMBL/GenBank/DDBJ databases">
        <authorList>
            <person name="Dougan E. K."/>
            <person name="Rhodes N."/>
            <person name="Thang M."/>
            <person name="Chan C."/>
        </authorList>
    </citation>
    <scope>NUCLEOTIDE SEQUENCE</scope>
</reference>
<gene>
    <name evidence="6" type="primary">oxyT</name>
    <name evidence="6" type="ORF">SNAT2548_LOCUS28973</name>
</gene>
<dbReference type="GO" id="GO:0046983">
    <property type="term" value="F:protein dimerization activity"/>
    <property type="evidence" value="ECO:0007669"/>
    <property type="project" value="InterPro"/>
</dbReference>
<keyword evidence="2" id="KW-0808">Transferase</keyword>
<dbReference type="InterPro" id="IPR029063">
    <property type="entry name" value="SAM-dependent_MTases_sf"/>
</dbReference>
<feature type="domain" description="O-methyltransferase C-terminal" evidence="4">
    <location>
        <begin position="149"/>
        <end position="282"/>
    </location>
</feature>
<dbReference type="Gene3D" id="3.40.50.150">
    <property type="entry name" value="Vaccinia Virus protein VP39"/>
    <property type="match status" value="1"/>
</dbReference>
<keyword evidence="3" id="KW-0949">S-adenosyl-L-methionine</keyword>
<dbReference type="InterPro" id="IPR036388">
    <property type="entry name" value="WH-like_DNA-bd_sf"/>
</dbReference>
<evidence type="ECO:0000313" key="6">
    <source>
        <dbReference type="EMBL" id="CAE7517656.1"/>
    </source>
</evidence>
<evidence type="ECO:0000313" key="7">
    <source>
        <dbReference type="Proteomes" id="UP000604046"/>
    </source>
</evidence>
<dbReference type="GO" id="GO:0032259">
    <property type="term" value="P:methylation"/>
    <property type="evidence" value="ECO:0007669"/>
    <property type="project" value="UniProtKB-KW"/>
</dbReference>
<dbReference type="InterPro" id="IPR036390">
    <property type="entry name" value="WH_DNA-bd_sf"/>
</dbReference>
<dbReference type="SUPFAM" id="SSF53335">
    <property type="entry name" value="S-adenosyl-L-methionine-dependent methyltransferases"/>
    <property type="match status" value="1"/>
</dbReference>
<organism evidence="6 7">
    <name type="scientific">Symbiodinium natans</name>
    <dbReference type="NCBI Taxonomy" id="878477"/>
    <lineage>
        <taxon>Eukaryota</taxon>
        <taxon>Sar</taxon>
        <taxon>Alveolata</taxon>
        <taxon>Dinophyceae</taxon>
        <taxon>Suessiales</taxon>
        <taxon>Symbiodiniaceae</taxon>
        <taxon>Symbiodinium</taxon>
    </lineage>
</organism>
<dbReference type="PANTHER" id="PTHR43712">
    <property type="entry name" value="PUTATIVE (AFU_ORTHOLOGUE AFUA_4G14580)-RELATED"/>
    <property type="match status" value="1"/>
</dbReference>
<name>A0A812TER0_9DINO</name>
<dbReference type="InterPro" id="IPR012967">
    <property type="entry name" value="COMT_dimerisation"/>
</dbReference>
<accession>A0A812TER0</accession>
<protein>
    <submittedName>
        <fullName evidence="6">OxyT protein</fullName>
    </submittedName>
</protein>
<dbReference type="OrthoDB" id="409567at2759"/>
<proteinExistence type="predicted"/>
<evidence type="ECO:0000256" key="1">
    <source>
        <dbReference type="ARBA" id="ARBA00022603"/>
    </source>
</evidence>
<evidence type="ECO:0000256" key="3">
    <source>
        <dbReference type="ARBA" id="ARBA00022691"/>
    </source>
</evidence>
<dbReference type="EMBL" id="CAJNDS010002539">
    <property type="protein sequence ID" value="CAE7517656.1"/>
    <property type="molecule type" value="Genomic_DNA"/>
</dbReference>
<dbReference type="Proteomes" id="UP000604046">
    <property type="component" value="Unassembled WGS sequence"/>
</dbReference>
<dbReference type="PANTHER" id="PTHR43712:SF2">
    <property type="entry name" value="O-METHYLTRANSFERASE CICE"/>
    <property type="match status" value="1"/>
</dbReference>
<dbReference type="PROSITE" id="PS51683">
    <property type="entry name" value="SAM_OMT_II"/>
    <property type="match status" value="1"/>
</dbReference>
<dbReference type="SUPFAM" id="SSF46785">
    <property type="entry name" value="Winged helix' DNA-binding domain"/>
    <property type="match status" value="1"/>
</dbReference>
<sequence>MAHSVHRVKVLTGHAAALLPTACASGDDGDVDLDGLAYGFMASQALFAGLELGVFDQLAQGPQSASDLAKGLGIPGNRIQTLLTALVAAKCLRRDESHLYRNSPNVQKYMVTSSKAYYGDYFKYQVAGLFYARMGQLASVLRGEEVLNYSTWFSDPAVASLYTSAQHNGSLATARSLFKKVSLAGVGRMLDIGGGSGAFSLQAARGNPQLRATVLELPEVCRVGREMMQEAPEDERARVNFKELDATSPTWPVEPESQDLTLMSYLCGSVPEATIAELCENCF</sequence>
<evidence type="ECO:0000259" key="5">
    <source>
        <dbReference type="Pfam" id="PF08100"/>
    </source>
</evidence>
<dbReference type="GO" id="GO:0008171">
    <property type="term" value="F:O-methyltransferase activity"/>
    <property type="evidence" value="ECO:0007669"/>
    <property type="project" value="InterPro"/>
</dbReference>
<dbReference type="FunFam" id="1.10.10.10:FF:000358">
    <property type="entry name" value="Acetylserotonin O-methyltransferase"/>
    <property type="match status" value="1"/>
</dbReference>
<evidence type="ECO:0000256" key="2">
    <source>
        <dbReference type="ARBA" id="ARBA00022679"/>
    </source>
</evidence>
<dbReference type="InterPro" id="IPR001077">
    <property type="entry name" value="COMT_C"/>
</dbReference>
<dbReference type="AlphaFoldDB" id="A0A812TER0"/>
<dbReference type="Pfam" id="PF08100">
    <property type="entry name" value="Dimerisation"/>
    <property type="match status" value="1"/>
</dbReference>
<dbReference type="Gene3D" id="1.10.10.10">
    <property type="entry name" value="Winged helix-like DNA-binding domain superfamily/Winged helix DNA-binding domain"/>
    <property type="match status" value="1"/>
</dbReference>
<keyword evidence="1" id="KW-0489">Methyltransferase</keyword>
<feature type="domain" description="O-methyltransferase dimerisation" evidence="5">
    <location>
        <begin position="36"/>
        <end position="109"/>
    </location>
</feature>